<keyword evidence="3" id="KW-0808">Transferase</keyword>
<dbReference type="EMBL" id="JXTC01000265">
    <property type="protein sequence ID" value="PON73653.1"/>
    <property type="molecule type" value="Genomic_DNA"/>
</dbReference>
<dbReference type="InterPro" id="IPR001245">
    <property type="entry name" value="Ser-Thr/Tyr_kinase_cat_dom"/>
</dbReference>
<sequence>MQELPSQSQAFLGPWFPKTQQRDWEYDHQSSELSKSETNLLTIPTAEYSPTTPALLQSNKSNFSSKQELKPGQKESASTSSKSKKKNTTLFIAPGSGMGFLVKSLCTVSWLVLRRLRKTKHERKPSRSTLASSLPGQLCRRFSLSEIEAATNRFHQDLLIGKGGFGNVYRGYIDDGSMAVAVKRLKQGSQQGAKEFVREIEMLSQLRYVHLVSLIGFCDDNGEMILVYEYVANGTLRHHLYGSDNDPLSWKQRLEICIGAARGLHYLHTGVKDTIIHRDVKSSNILLDDKWVAKVGDFGLSKVGMNETPVSTMVMGTFGYLDPEYDRTRKLTEKSDVYSFGVLLFEVLCARKPIDMKLDHAQKNLASWARTCIRKRTIQNIIDPVLMGRIAPECFKMFVELAESCVRDGRIQRPTMGDVMEKLEFVLELQEKEDADKERMNPGGVYSYPMVSIPRIQ</sequence>
<dbReference type="PANTHER" id="PTHR47989:SF62">
    <property type="entry name" value="OS05G0423500 PROTEIN"/>
    <property type="match status" value="1"/>
</dbReference>
<dbReference type="FunFam" id="3.30.200.20:FF:000645">
    <property type="entry name" value="Receptor-like protein kinase FERONIA"/>
    <property type="match status" value="1"/>
</dbReference>
<name>A0A2P5DK47_TREOI</name>
<evidence type="ECO:0000256" key="10">
    <source>
        <dbReference type="ARBA" id="ARBA00023136"/>
    </source>
</evidence>
<dbReference type="SUPFAM" id="SSF56112">
    <property type="entry name" value="Protein kinase-like (PK-like)"/>
    <property type="match status" value="1"/>
</dbReference>
<evidence type="ECO:0000256" key="13">
    <source>
        <dbReference type="RuleBase" id="RU000304"/>
    </source>
</evidence>
<protein>
    <submittedName>
        <fullName evidence="16">Mitogen-activated protein kinase kinase kinase</fullName>
    </submittedName>
</protein>
<dbReference type="SMART" id="SM00220">
    <property type="entry name" value="S_TKc"/>
    <property type="match status" value="1"/>
</dbReference>
<dbReference type="GO" id="GO:0016020">
    <property type="term" value="C:membrane"/>
    <property type="evidence" value="ECO:0007669"/>
    <property type="project" value="UniProtKB-SubCell"/>
</dbReference>
<dbReference type="CDD" id="cd14066">
    <property type="entry name" value="STKc_IRAK"/>
    <property type="match status" value="1"/>
</dbReference>
<keyword evidence="9" id="KW-1133">Transmembrane helix</keyword>
<keyword evidence="11" id="KW-0325">Glycoprotein</keyword>
<evidence type="ECO:0000256" key="1">
    <source>
        <dbReference type="ARBA" id="ARBA00004479"/>
    </source>
</evidence>
<comment type="similarity">
    <text evidence="13">Belongs to the protein kinase superfamily.</text>
</comment>
<gene>
    <name evidence="16" type="ORF">TorRG33x02_249110</name>
</gene>
<dbReference type="PROSITE" id="PS50011">
    <property type="entry name" value="PROTEIN_KINASE_DOM"/>
    <property type="match status" value="1"/>
</dbReference>
<feature type="compositionally biased region" description="Polar residues" evidence="14">
    <location>
        <begin position="31"/>
        <end position="66"/>
    </location>
</feature>
<keyword evidence="7 16" id="KW-0418">Kinase</keyword>
<keyword evidence="8 12" id="KW-0067">ATP-binding</keyword>
<evidence type="ECO:0000256" key="11">
    <source>
        <dbReference type="ARBA" id="ARBA00023180"/>
    </source>
</evidence>
<evidence type="ECO:0000256" key="6">
    <source>
        <dbReference type="ARBA" id="ARBA00022741"/>
    </source>
</evidence>
<dbReference type="InterPro" id="IPR000719">
    <property type="entry name" value="Prot_kinase_dom"/>
</dbReference>
<dbReference type="Gene3D" id="1.10.510.10">
    <property type="entry name" value="Transferase(Phosphotransferase) domain 1"/>
    <property type="match status" value="1"/>
</dbReference>
<evidence type="ECO:0000256" key="2">
    <source>
        <dbReference type="ARBA" id="ARBA00022527"/>
    </source>
</evidence>
<dbReference type="PANTHER" id="PTHR47989">
    <property type="entry name" value="OS01G0750732 PROTEIN"/>
    <property type="match status" value="1"/>
</dbReference>
<evidence type="ECO:0000256" key="14">
    <source>
        <dbReference type="SAM" id="MobiDB-lite"/>
    </source>
</evidence>
<reference evidence="17" key="1">
    <citation type="submission" date="2016-06" db="EMBL/GenBank/DDBJ databases">
        <title>Parallel loss of symbiosis genes in relatives of nitrogen-fixing non-legume Parasponia.</title>
        <authorList>
            <person name="Van Velzen R."/>
            <person name="Holmer R."/>
            <person name="Bu F."/>
            <person name="Rutten L."/>
            <person name="Van Zeijl A."/>
            <person name="Liu W."/>
            <person name="Santuari L."/>
            <person name="Cao Q."/>
            <person name="Sharma T."/>
            <person name="Shen D."/>
            <person name="Roswanjaya Y."/>
            <person name="Wardhani T."/>
            <person name="Kalhor M.S."/>
            <person name="Jansen J."/>
            <person name="Van den Hoogen J."/>
            <person name="Gungor B."/>
            <person name="Hartog M."/>
            <person name="Hontelez J."/>
            <person name="Verver J."/>
            <person name="Yang W.-C."/>
            <person name="Schijlen E."/>
            <person name="Repin R."/>
            <person name="Schilthuizen M."/>
            <person name="Schranz E."/>
            <person name="Heidstra R."/>
            <person name="Miyata K."/>
            <person name="Fedorova E."/>
            <person name="Kohlen W."/>
            <person name="Bisseling T."/>
            <person name="Smit S."/>
            <person name="Geurts R."/>
        </authorList>
    </citation>
    <scope>NUCLEOTIDE SEQUENCE [LARGE SCALE GENOMIC DNA]</scope>
    <source>
        <strain evidence="17">cv. RG33-2</strain>
    </source>
</reference>
<feature type="region of interest" description="Disordered" evidence="14">
    <location>
        <begin position="23"/>
        <end position="85"/>
    </location>
</feature>
<keyword evidence="10" id="KW-0472">Membrane</keyword>
<dbReference type="InterPro" id="IPR008271">
    <property type="entry name" value="Ser/Thr_kinase_AS"/>
</dbReference>
<evidence type="ECO:0000256" key="7">
    <source>
        <dbReference type="ARBA" id="ARBA00022777"/>
    </source>
</evidence>
<comment type="subcellular location">
    <subcellularLocation>
        <location evidence="1">Membrane</location>
        <topology evidence="1">Single-pass type I membrane protein</topology>
    </subcellularLocation>
</comment>
<dbReference type="InterPro" id="IPR017441">
    <property type="entry name" value="Protein_kinase_ATP_BS"/>
</dbReference>
<dbReference type="PROSITE" id="PS00107">
    <property type="entry name" value="PROTEIN_KINASE_ATP"/>
    <property type="match status" value="1"/>
</dbReference>
<keyword evidence="5" id="KW-0732">Signal</keyword>
<evidence type="ECO:0000256" key="3">
    <source>
        <dbReference type="ARBA" id="ARBA00022679"/>
    </source>
</evidence>
<dbReference type="OrthoDB" id="1193975at2759"/>
<evidence type="ECO:0000256" key="9">
    <source>
        <dbReference type="ARBA" id="ARBA00022989"/>
    </source>
</evidence>
<comment type="caution">
    <text evidence="16">The sequence shown here is derived from an EMBL/GenBank/DDBJ whole genome shotgun (WGS) entry which is preliminary data.</text>
</comment>
<keyword evidence="2 13" id="KW-0723">Serine/threonine-protein kinase</keyword>
<dbReference type="FunFam" id="1.10.510.10:FF:000252">
    <property type="entry name" value="Receptor-like protein kinase FERONIA"/>
    <property type="match status" value="1"/>
</dbReference>
<feature type="binding site" evidence="12">
    <location>
        <position position="183"/>
    </location>
    <ligand>
        <name>ATP</name>
        <dbReference type="ChEBI" id="CHEBI:30616"/>
    </ligand>
</feature>
<evidence type="ECO:0000256" key="8">
    <source>
        <dbReference type="ARBA" id="ARBA00022840"/>
    </source>
</evidence>
<evidence type="ECO:0000256" key="12">
    <source>
        <dbReference type="PROSITE-ProRule" id="PRU10141"/>
    </source>
</evidence>
<keyword evidence="17" id="KW-1185">Reference proteome</keyword>
<evidence type="ECO:0000313" key="17">
    <source>
        <dbReference type="Proteomes" id="UP000237000"/>
    </source>
</evidence>
<feature type="domain" description="Protein kinase" evidence="15">
    <location>
        <begin position="154"/>
        <end position="426"/>
    </location>
</feature>
<dbReference type="InParanoid" id="A0A2P5DK47"/>
<organism evidence="16 17">
    <name type="scientific">Trema orientale</name>
    <name type="common">Charcoal tree</name>
    <name type="synonym">Celtis orientalis</name>
    <dbReference type="NCBI Taxonomy" id="63057"/>
    <lineage>
        <taxon>Eukaryota</taxon>
        <taxon>Viridiplantae</taxon>
        <taxon>Streptophyta</taxon>
        <taxon>Embryophyta</taxon>
        <taxon>Tracheophyta</taxon>
        <taxon>Spermatophyta</taxon>
        <taxon>Magnoliopsida</taxon>
        <taxon>eudicotyledons</taxon>
        <taxon>Gunneridae</taxon>
        <taxon>Pentapetalae</taxon>
        <taxon>rosids</taxon>
        <taxon>fabids</taxon>
        <taxon>Rosales</taxon>
        <taxon>Cannabaceae</taxon>
        <taxon>Trema</taxon>
    </lineage>
</organism>
<dbReference type="Proteomes" id="UP000237000">
    <property type="component" value="Unassembled WGS sequence"/>
</dbReference>
<dbReference type="STRING" id="63057.A0A2P5DK47"/>
<dbReference type="PROSITE" id="PS00108">
    <property type="entry name" value="PROTEIN_KINASE_ST"/>
    <property type="match status" value="1"/>
</dbReference>
<dbReference type="GO" id="GO:0004674">
    <property type="term" value="F:protein serine/threonine kinase activity"/>
    <property type="evidence" value="ECO:0007669"/>
    <property type="project" value="UniProtKB-KW"/>
</dbReference>
<dbReference type="Gene3D" id="3.30.200.20">
    <property type="entry name" value="Phosphorylase Kinase, domain 1"/>
    <property type="match status" value="1"/>
</dbReference>
<accession>A0A2P5DK47</accession>
<evidence type="ECO:0000259" key="15">
    <source>
        <dbReference type="PROSITE" id="PS50011"/>
    </source>
</evidence>
<keyword evidence="4" id="KW-0812">Transmembrane</keyword>
<dbReference type="AlphaFoldDB" id="A0A2P5DK47"/>
<evidence type="ECO:0000313" key="16">
    <source>
        <dbReference type="EMBL" id="PON73653.1"/>
    </source>
</evidence>
<dbReference type="InterPro" id="IPR011009">
    <property type="entry name" value="Kinase-like_dom_sf"/>
</dbReference>
<evidence type="ECO:0000256" key="4">
    <source>
        <dbReference type="ARBA" id="ARBA00022692"/>
    </source>
</evidence>
<proteinExistence type="inferred from homology"/>
<dbReference type="Pfam" id="PF07714">
    <property type="entry name" value="PK_Tyr_Ser-Thr"/>
    <property type="match status" value="1"/>
</dbReference>
<keyword evidence="6 12" id="KW-0547">Nucleotide-binding</keyword>
<dbReference type="GO" id="GO:0005524">
    <property type="term" value="F:ATP binding"/>
    <property type="evidence" value="ECO:0007669"/>
    <property type="project" value="UniProtKB-UniRule"/>
</dbReference>
<evidence type="ECO:0000256" key="5">
    <source>
        <dbReference type="ARBA" id="ARBA00022729"/>
    </source>
</evidence>